<dbReference type="OrthoDB" id="9779415at2"/>
<accession>A0A4R8LID9</accession>
<name>A0A4R8LID9_9BACL</name>
<dbReference type="AlphaFoldDB" id="A0A4R8LID9"/>
<dbReference type="InterPro" id="IPR036663">
    <property type="entry name" value="Fumarylacetoacetase_C_sf"/>
</dbReference>
<comment type="caution">
    <text evidence="1">The sequence shown here is derived from an EMBL/GenBank/DDBJ whole genome shotgun (WGS) entry which is preliminary data.</text>
</comment>
<dbReference type="GO" id="GO:0003824">
    <property type="term" value="F:catalytic activity"/>
    <property type="evidence" value="ECO:0007669"/>
    <property type="project" value="InterPro"/>
</dbReference>
<gene>
    <name evidence="1" type="ORF">C7445_11727</name>
</gene>
<organism evidence="1 2">
    <name type="scientific">Alicyclobacillus sacchari</name>
    <dbReference type="NCBI Taxonomy" id="392010"/>
    <lineage>
        <taxon>Bacteria</taxon>
        <taxon>Bacillati</taxon>
        <taxon>Bacillota</taxon>
        <taxon>Bacilli</taxon>
        <taxon>Bacillales</taxon>
        <taxon>Alicyclobacillaceae</taxon>
        <taxon>Alicyclobacillus</taxon>
    </lineage>
</organism>
<proteinExistence type="predicted"/>
<dbReference type="RefSeq" id="WP_134160960.1">
    <property type="nucleotide sequence ID" value="NZ_SORF01000017.1"/>
</dbReference>
<dbReference type="Proteomes" id="UP000294581">
    <property type="component" value="Unassembled WGS sequence"/>
</dbReference>
<evidence type="ECO:0000313" key="2">
    <source>
        <dbReference type="Proteomes" id="UP000294581"/>
    </source>
</evidence>
<evidence type="ECO:0000313" key="1">
    <source>
        <dbReference type="EMBL" id="TDY42178.1"/>
    </source>
</evidence>
<sequence>MKTIRFLHPDDDRVHLGILEGDAVYSVTKRVPAWTEPIAMWHALRALDLSPAEAGKRLATGACLSFADLERQGRLLPPVAAPEVWASGVTYERSLDARNAETQVKDSVYDRVYTAERPELFFKATRDRLVAPGKPLRLRSDS</sequence>
<protein>
    <submittedName>
        <fullName evidence="1">Uncharacterized protein</fullName>
    </submittedName>
</protein>
<dbReference type="Gene3D" id="3.90.850.10">
    <property type="entry name" value="Fumarylacetoacetase-like, C-terminal domain"/>
    <property type="match status" value="1"/>
</dbReference>
<reference evidence="1 2" key="1">
    <citation type="submission" date="2019-03" db="EMBL/GenBank/DDBJ databases">
        <title>Genomic Encyclopedia of Type Strains, Phase IV (KMG-IV): sequencing the most valuable type-strain genomes for metagenomic binning, comparative biology and taxonomic classification.</title>
        <authorList>
            <person name="Goeker M."/>
        </authorList>
    </citation>
    <scope>NUCLEOTIDE SEQUENCE [LARGE SCALE GENOMIC DNA]</scope>
    <source>
        <strain evidence="1 2">DSM 17974</strain>
    </source>
</reference>
<keyword evidence="2" id="KW-1185">Reference proteome</keyword>
<dbReference type="EMBL" id="SORF01000017">
    <property type="protein sequence ID" value="TDY42178.1"/>
    <property type="molecule type" value="Genomic_DNA"/>
</dbReference>